<accession>A0ABX1ZEG0</accession>
<gene>
    <name evidence="1" type="ORF">GC097_00365</name>
</gene>
<protein>
    <submittedName>
        <fullName evidence="1">Uncharacterized protein</fullName>
    </submittedName>
</protein>
<organism evidence="1 2">
    <name type="scientific">Paenibacillus planticolens</name>
    <dbReference type="NCBI Taxonomy" id="2654976"/>
    <lineage>
        <taxon>Bacteria</taxon>
        <taxon>Bacillati</taxon>
        <taxon>Bacillota</taxon>
        <taxon>Bacilli</taxon>
        <taxon>Bacillales</taxon>
        <taxon>Paenibacillaceae</taxon>
        <taxon>Paenibacillus</taxon>
    </lineage>
</organism>
<sequence>MAANLGGAEEYIELNVINLDDWAEADEAKKQRLLTVAERTLIGLYDGYTIPDNAVYEYAAVLATVFNDNGMLKRQGVAGFSVTGVGSFTFANAGSPSDDIARFIPKAATDIINASNVGRPTVGGRVRWTVL</sequence>
<name>A0ABX1ZEG0_9BACL</name>
<dbReference type="EMBL" id="WHNZ01000004">
    <property type="protein sequence ID" value="NOU98479.1"/>
    <property type="molecule type" value="Genomic_DNA"/>
</dbReference>
<dbReference type="Proteomes" id="UP000618579">
    <property type="component" value="Unassembled WGS sequence"/>
</dbReference>
<evidence type="ECO:0000313" key="2">
    <source>
        <dbReference type="Proteomes" id="UP000618579"/>
    </source>
</evidence>
<comment type="caution">
    <text evidence="1">The sequence shown here is derived from an EMBL/GenBank/DDBJ whole genome shotgun (WGS) entry which is preliminary data.</text>
</comment>
<proteinExistence type="predicted"/>
<reference evidence="1 2" key="1">
    <citation type="submission" date="2019-10" db="EMBL/GenBank/DDBJ databases">
        <title>Description of Paenibacillus pedi sp. nov.</title>
        <authorList>
            <person name="Carlier A."/>
            <person name="Qi S."/>
        </authorList>
    </citation>
    <scope>NUCLEOTIDE SEQUENCE [LARGE SCALE GENOMIC DNA]</scope>
    <source>
        <strain evidence="1 2">LMG 31457</strain>
    </source>
</reference>
<evidence type="ECO:0000313" key="1">
    <source>
        <dbReference type="EMBL" id="NOU98479.1"/>
    </source>
</evidence>
<keyword evidence="2" id="KW-1185">Reference proteome</keyword>
<dbReference type="RefSeq" id="WP_171681370.1">
    <property type="nucleotide sequence ID" value="NZ_WHNZ01000004.1"/>
</dbReference>